<proteinExistence type="predicted"/>
<sequence length="124" mass="14616">MSQENIISTSTASAAELAKNQSKIIYKNIQVNHPIKLLFNTFCPRKLCNGRYSRLSNCYIVFYKQLNLELVGHNKLNKYFQLVISKKWHKLSDDTKKIYSDFCIDVCKYYAYKTKPPTYQLIKF</sequence>
<reference evidence="1 2" key="1">
    <citation type="submission" date="2015-10" db="EMBL/GenBank/DDBJ databases">
        <title>Genome analyses suggest a sexual origin of heterokaryosis in a supposedly ancient asexual fungus.</title>
        <authorList>
            <person name="Ropars J."/>
            <person name="Sedzielewska K."/>
            <person name="Noel J."/>
            <person name="Charron P."/>
            <person name="Farinelli L."/>
            <person name="Marton T."/>
            <person name="Kruger M."/>
            <person name="Pelin A."/>
            <person name="Brachmann A."/>
            <person name="Corradi N."/>
        </authorList>
    </citation>
    <scope>NUCLEOTIDE SEQUENCE [LARGE SCALE GENOMIC DNA]</scope>
    <source>
        <strain evidence="1 2">A4</strain>
    </source>
</reference>
<evidence type="ECO:0000313" key="2">
    <source>
        <dbReference type="Proteomes" id="UP000234323"/>
    </source>
</evidence>
<accession>A0A2I1HFI5</accession>
<dbReference type="EMBL" id="LLXI01002630">
    <property type="protein sequence ID" value="PKY57642.1"/>
    <property type="molecule type" value="Genomic_DNA"/>
</dbReference>
<protein>
    <recommendedName>
        <fullName evidence="3">HMG box domain-containing protein</fullName>
    </recommendedName>
</protein>
<dbReference type="Proteomes" id="UP000234323">
    <property type="component" value="Unassembled WGS sequence"/>
</dbReference>
<gene>
    <name evidence="1" type="ORF">RhiirA4_478837</name>
</gene>
<name>A0A2I1HFI5_9GLOM</name>
<comment type="caution">
    <text evidence="1">The sequence shown here is derived from an EMBL/GenBank/DDBJ whole genome shotgun (WGS) entry which is preliminary data.</text>
</comment>
<dbReference type="VEuPathDB" id="FungiDB:RhiirA1_425315"/>
<dbReference type="VEuPathDB" id="FungiDB:RhiirFUN_002842"/>
<organism evidence="1 2">
    <name type="scientific">Rhizophagus irregularis</name>
    <dbReference type="NCBI Taxonomy" id="588596"/>
    <lineage>
        <taxon>Eukaryota</taxon>
        <taxon>Fungi</taxon>
        <taxon>Fungi incertae sedis</taxon>
        <taxon>Mucoromycota</taxon>
        <taxon>Glomeromycotina</taxon>
        <taxon>Glomeromycetes</taxon>
        <taxon>Glomerales</taxon>
        <taxon>Glomeraceae</taxon>
        <taxon>Rhizophagus</taxon>
    </lineage>
</organism>
<evidence type="ECO:0008006" key="3">
    <source>
        <dbReference type="Google" id="ProtNLM"/>
    </source>
</evidence>
<dbReference type="InterPro" id="IPR036910">
    <property type="entry name" value="HMG_box_dom_sf"/>
</dbReference>
<dbReference type="SUPFAM" id="SSF47095">
    <property type="entry name" value="HMG-box"/>
    <property type="match status" value="1"/>
</dbReference>
<evidence type="ECO:0000313" key="1">
    <source>
        <dbReference type="EMBL" id="PKY57642.1"/>
    </source>
</evidence>
<keyword evidence="2" id="KW-1185">Reference proteome</keyword>
<dbReference type="AlphaFoldDB" id="A0A2I1HFI5"/>